<dbReference type="GO" id="GO:0000287">
    <property type="term" value="F:magnesium ion binding"/>
    <property type="evidence" value="ECO:0007669"/>
    <property type="project" value="InterPro"/>
</dbReference>
<evidence type="ECO:0000256" key="11">
    <source>
        <dbReference type="SAM" id="MobiDB-lite"/>
    </source>
</evidence>
<feature type="domain" description="Thiamine pyrophosphate enzyme central" evidence="12">
    <location>
        <begin position="200"/>
        <end position="331"/>
    </location>
</feature>
<dbReference type="InterPro" id="IPR011766">
    <property type="entry name" value="TPP_enzyme_TPP-bd"/>
</dbReference>
<dbReference type="VEuPathDB" id="FungiDB:G647_02711"/>
<dbReference type="SUPFAM" id="SSF52518">
    <property type="entry name" value="Thiamin diphosphate-binding fold (THDP-binding)"/>
    <property type="match status" value="2"/>
</dbReference>
<dbReference type="GO" id="GO:0106359">
    <property type="term" value="F:2-hydroxyacyl-CoA lyase activity"/>
    <property type="evidence" value="ECO:0007669"/>
    <property type="project" value="UniProtKB-EC"/>
</dbReference>
<dbReference type="Pfam" id="PF02775">
    <property type="entry name" value="TPP_enzyme_C"/>
    <property type="match status" value="1"/>
</dbReference>
<dbReference type="OrthoDB" id="10006023at2759"/>
<dbReference type="Pfam" id="PF02776">
    <property type="entry name" value="TPP_enzyme_N"/>
    <property type="match status" value="1"/>
</dbReference>
<evidence type="ECO:0000259" key="12">
    <source>
        <dbReference type="Pfam" id="PF00205"/>
    </source>
</evidence>
<protein>
    <recommendedName>
        <fullName evidence="9">2-hydroxyacyl-CoA lyase</fullName>
        <ecNumber evidence="9">4.1.2.63</ecNumber>
    </recommendedName>
</protein>
<evidence type="ECO:0000313" key="15">
    <source>
        <dbReference type="EMBL" id="ETI25934.1"/>
    </source>
</evidence>
<evidence type="ECO:0000256" key="4">
    <source>
        <dbReference type="ARBA" id="ARBA00022842"/>
    </source>
</evidence>
<dbReference type="FunFam" id="3.40.50.970:FF:000071">
    <property type="entry name" value="2-hydroxyphytanoyl-CoA lyase, putative"/>
    <property type="match status" value="1"/>
</dbReference>
<dbReference type="InterPro" id="IPR045025">
    <property type="entry name" value="HACL1-like"/>
</dbReference>
<evidence type="ECO:0000256" key="1">
    <source>
        <dbReference type="ARBA" id="ARBA00001964"/>
    </source>
</evidence>
<evidence type="ECO:0000256" key="3">
    <source>
        <dbReference type="ARBA" id="ARBA00022723"/>
    </source>
</evidence>
<evidence type="ECO:0000259" key="13">
    <source>
        <dbReference type="Pfam" id="PF02775"/>
    </source>
</evidence>
<organism evidence="15 16">
    <name type="scientific">Cladophialophora carrionii CBS 160.54</name>
    <dbReference type="NCBI Taxonomy" id="1279043"/>
    <lineage>
        <taxon>Eukaryota</taxon>
        <taxon>Fungi</taxon>
        <taxon>Dikarya</taxon>
        <taxon>Ascomycota</taxon>
        <taxon>Pezizomycotina</taxon>
        <taxon>Eurotiomycetes</taxon>
        <taxon>Chaetothyriomycetidae</taxon>
        <taxon>Chaetothyriales</taxon>
        <taxon>Herpotrichiellaceae</taxon>
        <taxon>Cladophialophora</taxon>
    </lineage>
</organism>
<accession>V9DGC4</accession>
<dbReference type="GO" id="GO:0005777">
    <property type="term" value="C:peroxisome"/>
    <property type="evidence" value="ECO:0007669"/>
    <property type="project" value="TreeGrafter"/>
</dbReference>
<keyword evidence="4" id="KW-0460">Magnesium</keyword>
<dbReference type="EC" id="4.1.2.63" evidence="9"/>
<sequence length="655" mass="69950">MTVPTGAKVIAQALHDLGVTVIHTLVGIPVAEIAEEAIDLGIHVIGYRNEQACSYAASAYGYLTAQPGVCILTGGPGILHGTAGIGNASANAFPLLVLGGSSESSLSTKGGFQEMDAVALLTPQTKFATRPTSRDPPTIVAAIRNAYRIAWYGRPGPTFVDLPTEMIMEPVIAAARSTPSPSPIVVSPPPKPAGDPDLVRPAARLLKSASSPLVIVGKGAAYSRAEHSICNLVQTHHLPFLPTPMGKGIIPDSHPLNTSSARSTALKNADVILLLGARLNWILHFGEAPKYRPDVKIIQVDISAEELGRTNSLGQPSLSIFGDIGLVVDQLHHELGVEWKALPQATVRHPLSPSAQSPSSPYVTLLSKAASKNEARSHRLAHTPTSQGRHLTYERTYHILKSTLDALSPPEAGEIVYVSEGANTMDISRSAFPLERPRQRLDAGTYATMGVGMGYAIAAWAAHNLAPGHRHRRQHRRQLGKKPKKIIALEGDSAFGFSAMEVETMARHNMDVMIVVMNNSGIYKGDALTRAAWTELQRQTTSRDTQAGADADADADAEAQGAQAADVRKRGLRSTSLLYETRYEKMADMVGGKGWFIRTEDELAHAVRAAFLEREKVCVLNVIIDPGLNSAAQFGWMDQKDKHGGGSGGGGTSKL</sequence>
<reference evidence="15 16" key="1">
    <citation type="submission" date="2013-03" db="EMBL/GenBank/DDBJ databases">
        <title>The Genome Sequence of Cladophialophora carrionii CBS 160.54.</title>
        <authorList>
            <consortium name="The Broad Institute Genomics Platform"/>
            <person name="Cuomo C."/>
            <person name="de Hoog S."/>
            <person name="Gorbushina A."/>
            <person name="Walker B."/>
            <person name="Young S.K."/>
            <person name="Zeng Q."/>
            <person name="Gargeya S."/>
            <person name="Fitzgerald M."/>
            <person name="Haas B."/>
            <person name="Abouelleil A."/>
            <person name="Allen A.W."/>
            <person name="Alvarado L."/>
            <person name="Arachchi H.M."/>
            <person name="Berlin A.M."/>
            <person name="Chapman S.B."/>
            <person name="Gainer-Dewar J."/>
            <person name="Goldberg J."/>
            <person name="Griggs A."/>
            <person name="Gujja S."/>
            <person name="Hansen M."/>
            <person name="Howarth C."/>
            <person name="Imamovic A."/>
            <person name="Ireland A."/>
            <person name="Larimer J."/>
            <person name="McCowan C."/>
            <person name="Murphy C."/>
            <person name="Pearson M."/>
            <person name="Poon T.W."/>
            <person name="Priest M."/>
            <person name="Roberts A."/>
            <person name="Saif S."/>
            <person name="Shea T."/>
            <person name="Sisk P."/>
            <person name="Sykes S."/>
            <person name="Wortman J."/>
            <person name="Nusbaum C."/>
            <person name="Birren B."/>
        </authorList>
    </citation>
    <scope>NUCLEOTIDE SEQUENCE [LARGE SCALE GENOMIC DNA]</scope>
    <source>
        <strain evidence="15 16">CBS 160.54</strain>
    </source>
</reference>
<evidence type="ECO:0000256" key="8">
    <source>
        <dbReference type="ARBA" id="ARBA00044454"/>
    </source>
</evidence>
<dbReference type="PANTHER" id="PTHR43710">
    <property type="entry name" value="2-HYDROXYACYL-COA LYASE"/>
    <property type="match status" value="1"/>
</dbReference>
<dbReference type="Gene3D" id="3.40.50.1220">
    <property type="entry name" value="TPP-binding domain"/>
    <property type="match status" value="1"/>
</dbReference>
<dbReference type="AlphaFoldDB" id="V9DGC4"/>
<dbReference type="GO" id="GO:0030976">
    <property type="term" value="F:thiamine pyrophosphate binding"/>
    <property type="evidence" value="ECO:0007669"/>
    <property type="project" value="InterPro"/>
</dbReference>
<evidence type="ECO:0000259" key="14">
    <source>
        <dbReference type="Pfam" id="PF02776"/>
    </source>
</evidence>
<dbReference type="Pfam" id="PF00205">
    <property type="entry name" value="TPP_enzyme_M"/>
    <property type="match status" value="1"/>
</dbReference>
<dbReference type="InterPro" id="IPR029035">
    <property type="entry name" value="DHS-like_NAD/FAD-binding_dom"/>
</dbReference>
<feature type="domain" description="Thiamine pyrophosphate enzyme TPP-binding" evidence="13">
    <location>
        <begin position="421"/>
        <end position="622"/>
    </location>
</feature>
<dbReference type="RefSeq" id="XP_008725279.1">
    <property type="nucleotide sequence ID" value="XM_008727057.1"/>
</dbReference>
<comment type="cofactor">
    <cofactor evidence="1">
        <name>thiamine diphosphate</name>
        <dbReference type="ChEBI" id="CHEBI:58937"/>
    </cofactor>
</comment>
<dbReference type="PANTHER" id="PTHR43710:SF2">
    <property type="entry name" value="2-HYDROXYACYL-COA LYASE 1"/>
    <property type="match status" value="1"/>
</dbReference>
<evidence type="ECO:0000256" key="5">
    <source>
        <dbReference type="ARBA" id="ARBA00023052"/>
    </source>
</evidence>
<feature type="domain" description="Thiamine pyrophosphate enzyme N-terminal TPP-binding" evidence="14">
    <location>
        <begin position="5"/>
        <end position="120"/>
    </location>
</feature>
<evidence type="ECO:0000256" key="6">
    <source>
        <dbReference type="ARBA" id="ARBA00023239"/>
    </source>
</evidence>
<name>V9DGC4_9EURO</name>
<dbReference type="CDD" id="cd07035">
    <property type="entry name" value="TPP_PYR_POX_like"/>
    <property type="match status" value="1"/>
</dbReference>
<dbReference type="InterPro" id="IPR012001">
    <property type="entry name" value="Thiamin_PyroP_enz_TPP-bd_dom"/>
</dbReference>
<dbReference type="GeneID" id="19981204"/>
<feature type="region of interest" description="Disordered" evidence="11">
    <location>
        <begin position="539"/>
        <end position="567"/>
    </location>
</feature>
<dbReference type="CDD" id="cd02004">
    <property type="entry name" value="TPP_BZL_OCoD_HPCL"/>
    <property type="match status" value="1"/>
</dbReference>
<keyword evidence="3" id="KW-0479">Metal-binding</keyword>
<evidence type="ECO:0000256" key="7">
    <source>
        <dbReference type="ARBA" id="ARBA00044451"/>
    </source>
</evidence>
<gene>
    <name evidence="15" type="ORF">G647_02711</name>
</gene>
<dbReference type="Gene3D" id="3.40.50.970">
    <property type="match status" value="2"/>
</dbReference>
<comment type="catalytic activity">
    <reaction evidence="7">
        <text>a 2-hydroxy-3-methyl fatty acyl-CoA = a 2-methyl-branched fatty aldehyde + formyl-CoA</text>
        <dbReference type="Rhea" id="RHEA:25375"/>
        <dbReference type="ChEBI" id="CHEBI:49188"/>
        <dbReference type="ChEBI" id="CHEBI:57376"/>
        <dbReference type="ChEBI" id="CHEBI:58783"/>
        <dbReference type="EC" id="4.1.2.63"/>
    </reaction>
    <physiologicalReaction direction="left-to-right" evidence="7">
        <dbReference type="Rhea" id="RHEA:25376"/>
    </physiologicalReaction>
</comment>
<dbReference type="HOGENOM" id="CLU_013748_3_3_1"/>
<evidence type="ECO:0000256" key="9">
    <source>
        <dbReference type="ARBA" id="ARBA00044518"/>
    </source>
</evidence>
<dbReference type="InterPro" id="IPR012000">
    <property type="entry name" value="Thiamin_PyroP_enz_cen_dom"/>
</dbReference>
<evidence type="ECO:0000313" key="16">
    <source>
        <dbReference type="Proteomes" id="UP000030678"/>
    </source>
</evidence>
<dbReference type="GO" id="GO:0001561">
    <property type="term" value="P:fatty acid alpha-oxidation"/>
    <property type="evidence" value="ECO:0007669"/>
    <property type="project" value="TreeGrafter"/>
</dbReference>
<dbReference type="InterPro" id="IPR029061">
    <property type="entry name" value="THDP-binding"/>
</dbReference>
<evidence type="ECO:0000256" key="2">
    <source>
        <dbReference type="ARBA" id="ARBA00007812"/>
    </source>
</evidence>
<comment type="catalytic activity">
    <reaction evidence="8">
        <text>an (R)-2-hydroxy-long-chain-fatty acyl-CoA = a long-chain fatty aldehyde + formyl-CoA</text>
        <dbReference type="Rhea" id="RHEA:67444"/>
        <dbReference type="ChEBI" id="CHEBI:17176"/>
        <dbReference type="ChEBI" id="CHEBI:57376"/>
        <dbReference type="ChEBI" id="CHEBI:170012"/>
        <dbReference type="EC" id="4.1.2.63"/>
    </reaction>
    <physiologicalReaction direction="left-to-right" evidence="8">
        <dbReference type="Rhea" id="RHEA:67445"/>
    </physiologicalReaction>
</comment>
<proteinExistence type="inferred from homology"/>
<keyword evidence="6" id="KW-0456">Lyase</keyword>
<evidence type="ECO:0000256" key="10">
    <source>
        <dbReference type="RuleBase" id="RU362132"/>
    </source>
</evidence>
<dbReference type="Proteomes" id="UP000030678">
    <property type="component" value="Unassembled WGS sequence"/>
</dbReference>
<keyword evidence="5 10" id="KW-0786">Thiamine pyrophosphate</keyword>
<dbReference type="FunFam" id="3.40.50.1220:FF:000006">
    <property type="entry name" value="2-hydroxyacyl-CoA lyase 1"/>
    <property type="match status" value="1"/>
</dbReference>
<dbReference type="SUPFAM" id="SSF52467">
    <property type="entry name" value="DHS-like NAD/FAD-binding domain"/>
    <property type="match status" value="1"/>
</dbReference>
<comment type="similarity">
    <text evidence="2 10">Belongs to the TPP enzyme family.</text>
</comment>
<dbReference type="EMBL" id="KB822703">
    <property type="protein sequence ID" value="ETI25934.1"/>
    <property type="molecule type" value="Genomic_DNA"/>
</dbReference>